<evidence type="ECO:0000313" key="2">
    <source>
        <dbReference type="Proteomes" id="UP000814033"/>
    </source>
</evidence>
<comment type="caution">
    <text evidence="1">The sequence shown here is derived from an EMBL/GenBank/DDBJ whole genome shotgun (WGS) entry which is preliminary data.</text>
</comment>
<keyword evidence="2" id="KW-1185">Reference proteome</keyword>
<dbReference type="Proteomes" id="UP000814033">
    <property type="component" value="Unassembled WGS sequence"/>
</dbReference>
<accession>A0ACB8R4P6</accession>
<reference evidence="1" key="1">
    <citation type="submission" date="2021-02" db="EMBL/GenBank/DDBJ databases">
        <authorList>
            <consortium name="DOE Joint Genome Institute"/>
            <person name="Ahrendt S."/>
            <person name="Looney B.P."/>
            <person name="Miyauchi S."/>
            <person name="Morin E."/>
            <person name="Drula E."/>
            <person name="Courty P.E."/>
            <person name="Chicoki N."/>
            <person name="Fauchery L."/>
            <person name="Kohler A."/>
            <person name="Kuo A."/>
            <person name="Labutti K."/>
            <person name="Pangilinan J."/>
            <person name="Lipzen A."/>
            <person name="Riley R."/>
            <person name="Andreopoulos W."/>
            <person name="He G."/>
            <person name="Johnson J."/>
            <person name="Barry K.W."/>
            <person name="Grigoriev I.V."/>
            <person name="Nagy L."/>
            <person name="Hibbett D."/>
            <person name="Henrissat B."/>
            <person name="Matheny P.B."/>
            <person name="Labbe J."/>
            <person name="Martin F."/>
        </authorList>
    </citation>
    <scope>NUCLEOTIDE SEQUENCE</scope>
    <source>
        <strain evidence="1">FP105234-sp</strain>
    </source>
</reference>
<organism evidence="1 2">
    <name type="scientific">Auriscalpium vulgare</name>
    <dbReference type="NCBI Taxonomy" id="40419"/>
    <lineage>
        <taxon>Eukaryota</taxon>
        <taxon>Fungi</taxon>
        <taxon>Dikarya</taxon>
        <taxon>Basidiomycota</taxon>
        <taxon>Agaricomycotina</taxon>
        <taxon>Agaricomycetes</taxon>
        <taxon>Russulales</taxon>
        <taxon>Auriscalpiaceae</taxon>
        <taxon>Auriscalpium</taxon>
    </lineage>
</organism>
<evidence type="ECO:0000313" key="1">
    <source>
        <dbReference type="EMBL" id="KAI0039099.1"/>
    </source>
</evidence>
<proteinExistence type="predicted"/>
<reference evidence="1" key="2">
    <citation type="journal article" date="2022" name="New Phytol.">
        <title>Evolutionary transition to the ectomycorrhizal habit in the genomes of a hyperdiverse lineage of mushroom-forming fungi.</title>
        <authorList>
            <person name="Looney B."/>
            <person name="Miyauchi S."/>
            <person name="Morin E."/>
            <person name="Drula E."/>
            <person name="Courty P.E."/>
            <person name="Kohler A."/>
            <person name="Kuo A."/>
            <person name="LaButti K."/>
            <person name="Pangilinan J."/>
            <person name="Lipzen A."/>
            <person name="Riley R."/>
            <person name="Andreopoulos W."/>
            <person name="He G."/>
            <person name="Johnson J."/>
            <person name="Nolan M."/>
            <person name="Tritt A."/>
            <person name="Barry K.W."/>
            <person name="Grigoriev I.V."/>
            <person name="Nagy L.G."/>
            <person name="Hibbett D."/>
            <person name="Henrissat B."/>
            <person name="Matheny P.B."/>
            <person name="Labbe J."/>
            <person name="Martin F.M."/>
        </authorList>
    </citation>
    <scope>NUCLEOTIDE SEQUENCE</scope>
    <source>
        <strain evidence="1">FP105234-sp</strain>
    </source>
</reference>
<protein>
    <submittedName>
        <fullName evidence="1">Uncharacterized protein</fullName>
    </submittedName>
</protein>
<gene>
    <name evidence="1" type="ORF">FA95DRAFT_1103106</name>
</gene>
<name>A0ACB8R4P6_9AGAM</name>
<sequence length="324" mass="35417">MTRTDAHGVPIEPFPRNTYLLPTYGAYVVFTLNPAATLEALEDPVATEQAAALKPKKYHECTCHILSNSLPVVSDTDHTDETMCVPIAPATHPGGRKALSPTPPLPWVGLYHHTLDEIDLRVTTDLSPSVDHSLSPMISMRDVIDMMEAMAEDVQRQSQLRAATQPISSSSPLTSPLAREDDGGLNEELDDRASYGCSFDDSDLSESDASSDDLDWIREALGDPFDVQENPAKQFMPVVHFDVDLSSVVEFTDAKYFFEEIAALERYVQVPNIHSISDTSATEFVLNLSSGVASASKNTWPGSASVTRQRPNTIKRVSVSVRGP</sequence>
<dbReference type="EMBL" id="MU276357">
    <property type="protein sequence ID" value="KAI0039099.1"/>
    <property type="molecule type" value="Genomic_DNA"/>
</dbReference>